<comment type="caution">
    <text evidence="7">The sequence shown here is derived from an EMBL/GenBank/DDBJ whole genome shotgun (WGS) entry which is preliminary data.</text>
</comment>
<evidence type="ECO:0000313" key="8">
    <source>
        <dbReference type="Proteomes" id="UP000245137"/>
    </source>
</evidence>
<name>A0A2U1SQI0_METSR</name>
<dbReference type="NCBIfam" id="TIGR00121">
    <property type="entry name" value="birA_ligase"/>
    <property type="match status" value="1"/>
</dbReference>
<evidence type="ECO:0000259" key="6">
    <source>
        <dbReference type="Pfam" id="PF03099"/>
    </source>
</evidence>
<evidence type="ECO:0000313" key="7">
    <source>
        <dbReference type="EMBL" id="PWB93874.1"/>
    </source>
</evidence>
<keyword evidence="1 7" id="KW-0436">Ligase</keyword>
<dbReference type="GO" id="GO:0004077">
    <property type="term" value="F:biotin--[biotin carboxyl-carrier protein] ligase activity"/>
    <property type="evidence" value="ECO:0007669"/>
    <property type="project" value="UniProtKB-EC"/>
</dbReference>
<dbReference type="EMBL" id="PUIV01000014">
    <property type="protein sequence ID" value="PWB93874.1"/>
    <property type="molecule type" value="Genomic_DNA"/>
</dbReference>
<feature type="domain" description="Biotin protein ligase C-terminal" evidence="5">
    <location>
        <begin position="209"/>
        <end position="253"/>
    </location>
</feature>
<dbReference type="RefSeq" id="WP_108917244.1">
    <property type="nucleotide sequence ID" value="NZ_BGJY01000020.1"/>
</dbReference>
<accession>A0A2U1SQI0</accession>
<comment type="catalytic activity">
    <reaction evidence="4">
        <text>biotin + L-lysyl-[protein] + ATP = N(6)-biotinyl-L-lysyl-[protein] + AMP + diphosphate + H(+)</text>
        <dbReference type="Rhea" id="RHEA:11756"/>
        <dbReference type="Rhea" id="RHEA-COMP:9752"/>
        <dbReference type="Rhea" id="RHEA-COMP:10505"/>
        <dbReference type="ChEBI" id="CHEBI:15378"/>
        <dbReference type="ChEBI" id="CHEBI:29969"/>
        <dbReference type="ChEBI" id="CHEBI:30616"/>
        <dbReference type="ChEBI" id="CHEBI:33019"/>
        <dbReference type="ChEBI" id="CHEBI:57586"/>
        <dbReference type="ChEBI" id="CHEBI:83144"/>
        <dbReference type="ChEBI" id="CHEBI:456215"/>
        <dbReference type="EC" id="6.3.4.15"/>
    </reaction>
</comment>
<evidence type="ECO:0000256" key="3">
    <source>
        <dbReference type="ARBA" id="ARBA00024227"/>
    </source>
</evidence>
<evidence type="ECO:0000256" key="4">
    <source>
        <dbReference type="ARBA" id="ARBA00047846"/>
    </source>
</evidence>
<dbReference type="PANTHER" id="PTHR12835">
    <property type="entry name" value="BIOTIN PROTEIN LIGASE"/>
    <property type="match status" value="1"/>
</dbReference>
<evidence type="ECO:0000256" key="1">
    <source>
        <dbReference type="ARBA" id="ARBA00022598"/>
    </source>
</evidence>
<dbReference type="GO" id="GO:0005737">
    <property type="term" value="C:cytoplasm"/>
    <property type="evidence" value="ECO:0007669"/>
    <property type="project" value="TreeGrafter"/>
</dbReference>
<dbReference type="EC" id="6.3.4.15" evidence="3"/>
<dbReference type="Pfam" id="PF03099">
    <property type="entry name" value="BPL_LplA_LipB"/>
    <property type="match status" value="1"/>
</dbReference>
<organism evidence="7 8">
    <name type="scientific">Methylosinus sporium</name>
    <dbReference type="NCBI Taxonomy" id="428"/>
    <lineage>
        <taxon>Bacteria</taxon>
        <taxon>Pseudomonadati</taxon>
        <taxon>Pseudomonadota</taxon>
        <taxon>Alphaproteobacteria</taxon>
        <taxon>Hyphomicrobiales</taxon>
        <taxon>Methylocystaceae</taxon>
        <taxon>Methylosinus</taxon>
    </lineage>
</organism>
<feature type="domain" description="BPL/LPL catalytic" evidence="6">
    <location>
        <begin position="24"/>
        <end position="148"/>
    </location>
</feature>
<proteinExistence type="predicted"/>
<dbReference type="AlphaFoldDB" id="A0A2U1SQI0"/>
<dbReference type="InterPro" id="IPR004408">
    <property type="entry name" value="Biotin_CoA_COase_ligase"/>
</dbReference>
<protein>
    <recommendedName>
        <fullName evidence="3">biotin--[biotin carboxyl-carrier protein] ligase</fullName>
        <ecNumber evidence="3">6.3.4.15</ecNumber>
    </recommendedName>
</protein>
<dbReference type="Gene3D" id="3.30.930.10">
    <property type="entry name" value="Bira Bifunctional Protein, Domain 2"/>
    <property type="match status" value="1"/>
</dbReference>
<dbReference type="InterPro" id="IPR045864">
    <property type="entry name" value="aa-tRNA-synth_II/BPL/LPL"/>
</dbReference>
<dbReference type="PANTHER" id="PTHR12835:SF5">
    <property type="entry name" value="BIOTIN--PROTEIN LIGASE"/>
    <property type="match status" value="1"/>
</dbReference>
<dbReference type="InterPro" id="IPR004143">
    <property type="entry name" value="BPL_LPL_catalytic"/>
</dbReference>
<sequence length="267" mass="27595">MEGARLGDRALSRGVRLEIYSEIDSTNDEAKRRGEAGDAGPLWIVAARQTKGRGRLGRSWSSLTGNLHASLLVSGFGPAALAPQLGFAAGLATIGALIEATGAVDRLALKWPNDVLLDGEKLAGVLLEGVQPAGQGAPFGCVIGIGVNCVASPADLPYPASDLSRLGGPSAGALFALLSDKMEETLALWAGGSGFAALRERWLGHAAGLGGEIEARLPRETVSGLFETIDADGRLIISTRSGRRAIEAGDIFLPALAAARPEPERGR</sequence>
<dbReference type="Proteomes" id="UP000245137">
    <property type="component" value="Unassembled WGS sequence"/>
</dbReference>
<evidence type="ECO:0000256" key="2">
    <source>
        <dbReference type="ARBA" id="ARBA00023267"/>
    </source>
</evidence>
<dbReference type="Pfam" id="PF02237">
    <property type="entry name" value="BPL_C"/>
    <property type="match status" value="1"/>
</dbReference>
<gene>
    <name evidence="7" type="ORF">C5689_10555</name>
</gene>
<dbReference type="SUPFAM" id="SSF55681">
    <property type="entry name" value="Class II aaRS and biotin synthetases"/>
    <property type="match status" value="1"/>
</dbReference>
<keyword evidence="2" id="KW-0092">Biotin</keyword>
<reference evidence="7 8" key="1">
    <citation type="journal article" date="2018" name="Appl. Microbiol. Biotechnol.">
        <title>Co-cultivation of the strictly anaerobic methanogen Methanosarcina barkeri with aerobic methanotrophs in an oxygen-limited membrane bioreactor.</title>
        <authorList>
            <person name="In 't Zandt M.H."/>
            <person name="van den Bosch T.J.M."/>
            <person name="Rijkers R."/>
            <person name="van Kessel M.A.H.J."/>
            <person name="Jetten M.S.M."/>
            <person name="Welte C.U."/>
        </authorList>
    </citation>
    <scope>NUCLEOTIDE SEQUENCE [LARGE SCALE GENOMIC DNA]</scope>
    <source>
        <strain evidence="7 8">DSM 17706</strain>
    </source>
</reference>
<dbReference type="CDD" id="cd16442">
    <property type="entry name" value="BPL"/>
    <property type="match status" value="1"/>
</dbReference>
<evidence type="ECO:0000259" key="5">
    <source>
        <dbReference type="Pfam" id="PF02237"/>
    </source>
</evidence>
<dbReference type="OrthoDB" id="9807064at2"/>
<keyword evidence="8" id="KW-1185">Reference proteome</keyword>
<dbReference type="InterPro" id="IPR003142">
    <property type="entry name" value="BPL_C"/>
</dbReference>
<dbReference type="Gene3D" id="2.30.30.100">
    <property type="match status" value="1"/>
</dbReference>